<feature type="chain" id="PRO_5043528457" evidence="1">
    <location>
        <begin position="20"/>
        <end position="117"/>
    </location>
</feature>
<dbReference type="EMBL" id="BAABME010012163">
    <property type="protein sequence ID" value="GAA0184788.1"/>
    <property type="molecule type" value="Genomic_DNA"/>
</dbReference>
<evidence type="ECO:0000313" key="3">
    <source>
        <dbReference type="Proteomes" id="UP001454036"/>
    </source>
</evidence>
<comment type="caution">
    <text evidence="2">The sequence shown here is derived from an EMBL/GenBank/DDBJ whole genome shotgun (WGS) entry which is preliminary data.</text>
</comment>
<name>A0AAV3RSW3_LITER</name>
<reference evidence="2 3" key="1">
    <citation type="submission" date="2024-01" db="EMBL/GenBank/DDBJ databases">
        <title>The complete chloroplast genome sequence of Lithospermum erythrorhizon: insights into the phylogenetic relationship among Boraginaceae species and the maternal lineages of purple gromwells.</title>
        <authorList>
            <person name="Okada T."/>
            <person name="Watanabe K."/>
        </authorList>
    </citation>
    <scope>NUCLEOTIDE SEQUENCE [LARGE SCALE GENOMIC DNA]</scope>
</reference>
<sequence>MRKFITFTFLFLIVGSYQSFPKKVSATAPTIPKCFNSCDVKHEDKDCNPGCFCMAFGGETKGVCMMGTTGEATNNEAINGRCYSHSECHSNGGENASYCLKISGSLYGHCSPKGIRN</sequence>
<organism evidence="2 3">
    <name type="scientific">Lithospermum erythrorhizon</name>
    <name type="common">Purple gromwell</name>
    <name type="synonym">Lithospermum officinale var. erythrorhizon</name>
    <dbReference type="NCBI Taxonomy" id="34254"/>
    <lineage>
        <taxon>Eukaryota</taxon>
        <taxon>Viridiplantae</taxon>
        <taxon>Streptophyta</taxon>
        <taxon>Embryophyta</taxon>
        <taxon>Tracheophyta</taxon>
        <taxon>Spermatophyta</taxon>
        <taxon>Magnoliopsida</taxon>
        <taxon>eudicotyledons</taxon>
        <taxon>Gunneridae</taxon>
        <taxon>Pentapetalae</taxon>
        <taxon>asterids</taxon>
        <taxon>lamiids</taxon>
        <taxon>Boraginales</taxon>
        <taxon>Boraginaceae</taxon>
        <taxon>Boraginoideae</taxon>
        <taxon>Lithospermeae</taxon>
        <taxon>Lithospermum</taxon>
    </lineage>
</organism>
<dbReference type="Proteomes" id="UP001454036">
    <property type="component" value="Unassembled WGS sequence"/>
</dbReference>
<gene>
    <name evidence="2" type="ORF">LIER_32076</name>
</gene>
<keyword evidence="3" id="KW-1185">Reference proteome</keyword>
<evidence type="ECO:0000313" key="2">
    <source>
        <dbReference type="EMBL" id="GAA0184788.1"/>
    </source>
</evidence>
<evidence type="ECO:0000256" key="1">
    <source>
        <dbReference type="SAM" id="SignalP"/>
    </source>
</evidence>
<feature type="signal peptide" evidence="1">
    <location>
        <begin position="1"/>
        <end position="19"/>
    </location>
</feature>
<keyword evidence="1" id="KW-0732">Signal</keyword>
<accession>A0AAV3RSW3</accession>
<proteinExistence type="predicted"/>
<protein>
    <submittedName>
        <fullName evidence="2">Uncharacterized protein</fullName>
    </submittedName>
</protein>
<dbReference type="AlphaFoldDB" id="A0AAV3RSW3"/>